<evidence type="ECO:0000313" key="4">
    <source>
        <dbReference type="EMBL" id="OGH78467.1"/>
    </source>
</evidence>
<dbReference type="PANTHER" id="PTHR43584">
    <property type="entry name" value="NUCLEOTIDYL TRANSFERASE"/>
    <property type="match status" value="1"/>
</dbReference>
<dbReference type="AlphaFoldDB" id="A0A1F6N3H9"/>
<proteinExistence type="predicted"/>
<sequence>MKVVILAAGEGRRMLPLTLKIPKPLLRIGNKTILDYIFDALPEEIDSVIVVVGYLKKKIQQHLGNRYQGRSIRYVTQSILDGSATALLTTKDFFLPSERFLIIYGDELPTKQEVSDCLSHEFTWLCSPAEHPRQSGIATIASDGRIIEVIEKPENPISNLSAAGIMVVDSTIFNYRPVQHSNGEFYLTSLMNQFLQSHSVQVVYGNMRPAFVSPDELQKISF</sequence>
<reference evidence="4 5" key="1">
    <citation type="journal article" date="2016" name="Nat. Commun.">
        <title>Thousands of microbial genomes shed light on interconnected biogeochemical processes in an aquifer system.</title>
        <authorList>
            <person name="Anantharaman K."/>
            <person name="Brown C.T."/>
            <person name="Hug L.A."/>
            <person name="Sharon I."/>
            <person name="Castelle C.J."/>
            <person name="Probst A.J."/>
            <person name="Thomas B.C."/>
            <person name="Singh A."/>
            <person name="Wilkins M.J."/>
            <person name="Karaoz U."/>
            <person name="Brodie E.L."/>
            <person name="Williams K.H."/>
            <person name="Hubbard S.S."/>
            <person name="Banfield J.F."/>
        </authorList>
    </citation>
    <scope>NUCLEOTIDE SEQUENCE [LARGE SCALE GENOMIC DNA]</scope>
</reference>
<protein>
    <recommendedName>
        <fullName evidence="3">Nucleotidyl transferase domain-containing protein</fullName>
    </recommendedName>
</protein>
<evidence type="ECO:0000256" key="2">
    <source>
        <dbReference type="ARBA" id="ARBA00022695"/>
    </source>
</evidence>
<feature type="domain" description="Nucleotidyl transferase" evidence="3">
    <location>
        <begin position="2"/>
        <end position="201"/>
    </location>
</feature>
<dbReference type="InterPro" id="IPR029044">
    <property type="entry name" value="Nucleotide-diphossugar_trans"/>
</dbReference>
<dbReference type="GO" id="GO:0016779">
    <property type="term" value="F:nucleotidyltransferase activity"/>
    <property type="evidence" value="ECO:0007669"/>
    <property type="project" value="UniProtKB-KW"/>
</dbReference>
<evidence type="ECO:0000313" key="5">
    <source>
        <dbReference type="Proteomes" id="UP000177040"/>
    </source>
</evidence>
<gene>
    <name evidence="4" type="ORF">A2983_03045</name>
</gene>
<accession>A0A1F6N3H9</accession>
<keyword evidence="1" id="KW-0808">Transferase</keyword>
<dbReference type="Pfam" id="PF00483">
    <property type="entry name" value="NTP_transferase"/>
    <property type="match status" value="1"/>
</dbReference>
<organism evidence="4 5">
    <name type="scientific">Candidatus Magasanikbacteria bacterium RIFCSPLOWO2_01_FULL_40_15</name>
    <dbReference type="NCBI Taxonomy" id="1798686"/>
    <lineage>
        <taxon>Bacteria</taxon>
        <taxon>Candidatus Magasanikiibacteriota</taxon>
    </lineage>
</organism>
<dbReference type="CDD" id="cd04181">
    <property type="entry name" value="NTP_transferase"/>
    <property type="match status" value="1"/>
</dbReference>
<dbReference type="PANTHER" id="PTHR43584:SF8">
    <property type="entry name" value="N-ACETYLMURAMATE ALPHA-1-PHOSPHATE URIDYLYLTRANSFERASE"/>
    <property type="match status" value="1"/>
</dbReference>
<dbReference type="Proteomes" id="UP000177040">
    <property type="component" value="Unassembled WGS sequence"/>
</dbReference>
<evidence type="ECO:0000256" key="1">
    <source>
        <dbReference type="ARBA" id="ARBA00022679"/>
    </source>
</evidence>
<comment type="caution">
    <text evidence="4">The sequence shown here is derived from an EMBL/GenBank/DDBJ whole genome shotgun (WGS) entry which is preliminary data.</text>
</comment>
<dbReference type="InterPro" id="IPR050065">
    <property type="entry name" value="GlmU-like"/>
</dbReference>
<keyword evidence="2" id="KW-0548">Nucleotidyltransferase</keyword>
<dbReference type="SUPFAM" id="SSF53448">
    <property type="entry name" value="Nucleotide-diphospho-sugar transferases"/>
    <property type="match status" value="1"/>
</dbReference>
<dbReference type="EMBL" id="MFQH01000009">
    <property type="protein sequence ID" value="OGH78467.1"/>
    <property type="molecule type" value="Genomic_DNA"/>
</dbReference>
<evidence type="ECO:0000259" key="3">
    <source>
        <dbReference type="Pfam" id="PF00483"/>
    </source>
</evidence>
<dbReference type="Gene3D" id="3.90.550.10">
    <property type="entry name" value="Spore Coat Polysaccharide Biosynthesis Protein SpsA, Chain A"/>
    <property type="match status" value="1"/>
</dbReference>
<name>A0A1F6N3H9_9BACT</name>
<dbReference type="InterPro" id="IPR005835">
    <property type="entry name" value="NTP_transferase_dom"/>
</dbReference>